<feature type="chain" id="PRO_5036321504" evidence="1">
    <location>
        <begin position="24"/>
        <end position="120"/>
    </location>
</feature>
<evidence type="ECO:0000313" key="2">
    <source>
        <dbReference type="EMBL" id="AVZ46781.1"/>
    </source>
</evidence>
<gene>
    <name evidence="3" type="ORF">Mgra_00009338</name>
</gene>
<organism evidence="2">
    <name type="scientific">Meloidogyne graminicola</name>
    <dbReference type="NCBI Taxonomy" id="189291"/>
    <lineage>
        <taxon>Eukaryota</taxon>
        <taxon>Metazoa</taxon>
        <taxon>Ecdysozoa</taxon>
        <taxon>Nematoda</taxon>
        <taxon>Chromadorea</taxon>
        <taxon>Rhabditida</taxon>
        <taxon>Tylenchina</taxon>
        <taxon>Tylenchomorpha</taxon>
        <taxon>Tylenchoidea</taxon>
        <taxon>Meloidogynidae</taxon>
        <taxon>Meloidogyninae</taxon>
        <taxon>Meloidogyne</taxon>
    </lineage>
</organism>
<dbReference type="AlphaFoldDB" id="A0A2R4SDF3"/>
<dbReference type="EMBL" id="JABEBT010000150">
    <property type="protein sequence ID" value="KAF7627359.1"/>
    <property type="molecule type" value="Genomic_DNA"/>
</dbReference>
<reference evidence="2" key="1">
    <citation type="journal article" date="2016" name="Mol. Plant Pathol.">
        <title>Dual RNA-seq reveals Meloidogyne graminicola transcriptome and candidate effectors during the interaction with rice plants.</title>
        <authorList>
            <person name="Petitot A.S."/>
            <person name="Dereeper A."/>
            <person name="Agbessi M."/>
            <person name="Da Silva C."/>
            <person name="Guy J."/>
            <person name="Ardisson M."/>
            <person name="Fernandez D."/>
        </authorList>
    </citation>
    <scope>NUCLEOTIDE SEQUENCE</scope>
</reference>
<evidence type="ECO:0000313" key="3">
    <source>
        <dbReference type="EMBL" id="KAF7627359.1"/>
    </source>
</evidence>
<proteinExistence type="evidence at transcript level"/>
<protein>
    <submittedName>
        <fullName evidence="2">Uncharacterized protein</fullName>
    </submittedName>
</protein>
<keyword evidence="1" id="KW-0732">Signal</keyword>
<reference evidence="2" key="2">
    <citation type="submission" date="2017-05" db="EMBL/GenBank/DDBJ databases">
        <authorList>
            <person name="Song R."/>
            <person name="Chenine A.L."/>
            <person name="Ruprecht R.M."/>
        </authorList>
    </citation>
    <scope>NUCLEOTIDE SEQUENCE</scope>
</reference>
<evidence type="ECO:0000313" key="4">
    <source>
        <dbReference type="Proteomes" id="UP000605970"/>
    </source>
</evidence>
<feature type="signal peptide" evidence="1">
    <location>
        <begin position="1"/>
        <end position="23"/>
    </location>
</feature>
<name>A0A2R4SDF3_9BILA</name>
<accession>A0A2R4SDF3</accession>
<reference evidence="3" key="3">
    <citation type="journal article" date="2020" name="Ecol. Evol.">
        <title>Genome structure and content of the rice root-knot nematode (Meloidogyne graminicola).</title>
        <authorList>
            <person name="Phan N.T."/>
            <person name="Danchin E.G.J."/>
            <person name="Klopp C."/>
            <person name="Perfus-Barbeoch L."/>
            <person name="Kozlowski D.K."/>
            <person name="Koutsovoulos G.D."/>
            <person name="Lopez-Roques C."/>
            <person name="Bouchez O."/>
            <person name="Zahm M."/>
            <person name="Besnard G."/>
            <person name="Bellafiore S."/>
        </authorList>
    </citation>
    <scope>NUCLEOTIDE SEQUENCE</scope>
    <source>
        <strain evidence="3">VN-18</strain>
    </source>
</reference>
<dbReference type="EMBL" id="MF166625">
    <property type="protein sequence ID" value="AVZ46781.1"/>
    <property type="molecule type" value="mRNA"/>
</dbReference>
<dbReference type="Proteomes" id="UP000605970">
    <property type="component" value="Unassembled WGS sequence"/>
</dbReference>
<evidence type="ECO:0000256" key="1">
    <source>
        <dbReference type="SAM" id="SignalP"/>
    </source>
</evidence>
<sequence length="120" mass="12884">MSSSINILFLICLLTINFQFINSNCIPKGITVCDKKENTCCHGLVCTNMVAGPRNENRCKDSCLDLGKNCLKDGCCYGLSCQSGKCASCGLQGEACTLDDNKCCSKSCIPDANGKLYCND</sequence>
<keyword evidence="4" id="KW-1185">Reference proteome</keyword>